<proteinExistence type="predicted"/>
<keyword evidence="1" id="KW-0812">Transmembrane</keyword>
<keyword evidence="1" id="KW-0472">Membrane</keyword>
<sequence length="115" mass="11490">MWNELTFLAADPGVTVLAAGDGWGGVMGIIDNVKDNSFEIGLAFLGIVGIVVGIKVGLAGKGKARESMESIAFWAIGGLIVGLALFIPGVMSKLGQDVGSGTGGGNQGVSVVDGQ</sequence>
<evidence type="ECO:0000313" key="3">
    <source>
        <dbReference type="Proteomes" id="UP001160334"/>
    </source>
</evidence>
<keyword evidence="1" id="KW-1133">Transmembrane helix</keyword>
<reference evidence="2 3" key="1">
    <citation type="submission" date="2023-04" db="EMBL/GenBank/DDBJ databases">
        <title>Forest soil microbial communities from Buena Vista Peninsula, Colon Province, Panama.</title>
        <authorList>
            <person name="Bouskill N."/>
        </authorList>
    </citation>
    <scope>NUCLEOTIDE SEQUENCE [LARGE SCALE GENOMIC DNA]</scope>
    <source>
        <strain evidence="2 3">CFH S0262</strain>
    </source>
</reference>
<name>A0ABT6MJV2_9NOCA</name>
<dbReference type="EMBL" id="JARXVC010000024">
    <property type="protein sequence ID" value="MDH6284588.1"/>
    <property type="molecule type" value="Genomic_DNA"/>
</dbReference>
<gene>
    <name evidence="2" type="ORF">M2280_005849</name>
</gene>
<evidence type="ECO:0000313" key="2">
    <source>
        <dbReference type="EMBL" id="MDH6284588.1"/>
    </source>
</evidence>
<organism evidence="2 3">
    <name type="scientific">Prescottella agglutinans</name>
    <dbReference type="NCBI Taxonomy" id="1644129"/>
    <lineage>
        <taxon>Bacteria</taxon>
        <taxon>Bacillati</taxon>
        <taxon>Actinomycetota</taxon>
        <taxon>Actinomycetes</taxon>
        <taxon>Mycobacteriales</taxon>
        <taxon>Nocardiaceae</taxon>
        <taxon>Prescottella</taxon>
    </lineage>
</organism>
<dbReference type="Proteomes" id="UP001160334">
    <property type="component" value="Unassembled WGS sequence"/>
</dbReference>
<feature type="transmembrane region" description="Helical" evidence="1">
    <location>
        <begin position="71"/>
        <end position="91"/>
    </location>
</feature>
<comment type="caution">
    <text evidence="2">The sequence shown here is derived from an EMBL/GenBank/DDBJ whole genome shotgun (WGS) entry which is preliminary data.</text>
</comment>
<accession>A0ABT6MJV2</accession>
<dbReference type="RefSeq" id="WP_280763804.1">
    <property type="nucleotide sequence ID" value="NZ_JARXVC010000024.1"/>
</dbReference>
<feature type="transmembrane region" description="Helical" evidence="1">
    <location>
        <begin position="40"/>
        <end position="59"/>
    </location>
</feature>
<evidence type="ECO:0000256" key="1">
    <source>
        <dbReference type="SAM" id="Phobius"/>
    </source>
</evidence>
<keyword evidence="3" id="KW-1185">Reference proteome</keyword>
<protein>
    <submittedName>
        <fullName evidence="2">Uncharacterized protein</fullName>
    </submittedName>
</protein>